<dbReference type="InterPro" id="IPR016181">
    <property type="entry name" value="Acyl_CoA_acyltransferase"/>
</dbReference>
<evidence type="ECO:0000313" key="1">
    <source>
        <dbReference type="EMBL" id="KAK7500396.1"/>
    </source>
</evidence>
<accession>A0ABD0LLH3</accession>
<proteinExistence type="predicted"/>
<protein>
    <recommendedName>
        <fullName evidence="3">N-acetyltransferase domain-containing protein</fullName>
    </recommendedName>
</protein>
<gene>
    <name evidence="1" type="ORF">BaRGS_00008303</name>
</gene>
<dbReference type="Proteomes" id="UP001519460">
    <property type="component" value="Unassembled WGS sequence"/>
</dbReference>
<dbReference type="AlphaFoldDB" id="A0ABD0LLH3"/>
<dbReference type="PANTHER" id="PTHR47403:SF6">
    <property type="entry name" value="N-ACETYLTRANSFERASE DOMAIN-CONTAINING PROTEIN"/>
    <property type="match status" value="1"/>
</dbReference>
<evidence type="ECO:0008006" key="3">
    <source>
        <dbReference type="Google" id="ProtNLM"/>
    </source>
</evidence>
<dbReference type="EMBL" id="JACVVK020000037">
    <property type="protein sequence ID" value="KAK7500396.1"/>
    <property type="molecule type" value="Genomic_DNA"/>
</dbReference>
<comment type="caution">
    <text evidence="1">The sequence shown here is derived from an EMBL/GenBank/DDBJ whole genome shotgun (WGS) entry which is preliminary data.</text>
</comment>
<dbReference type="Gene3D" id="3.40.630.30">
    <property type="match status" value="1"/>
</dbReference>
<keyword evidence="2" id="KW-1185">Reference proteome</keyword>
<dbReference type="PANTHER" id="PTHR47403">
    <property type="entry name" value="LOC100145250 PROTEIN"/>
    <property type="match status" value="1"/>
</dbReference>
<dbReference type="SUPFAM" id="SSF55729">
    <property type="entry name" value="Acyl-CoA N-acyltransferases (Nat)"/>
    <property type="match status" value="1"/>
</dbReference>
<sequence length="341" mass="37993">MASAHGKTHADSEDEQLCLATLSDYDAVMAIDRNVYSGLDYLPHGYPTLLQKPGVSAFVLKKGGRVVGFITAEFIDGGQTLLTSAGRIATDCREGGLFSRFTKSVFEQFRGSRGLKYLAFTTNNLNMAANGHKILKTYRIVDERILTTVMMDVSQARQKAPQQTTHFPGLRQLSREDIQVMMSRDPADIKHLFPNGRVLVQWCPYRIIPENADSVYGGGHPRAFLASSGKSLKNCDTTSTEFPGTMLSCSYSFYIKLGHKIEIEVFGTGSEEEMRAHVENHFRRLIDTCSEKEAFVHVSFSRNLDDILHGMKDPFCLRPSGSPINKIFSLEGDYQAVVSKE</sequence>
<reference evidence="1 2" key="1">
    <citation type="journal article" date="2023" name="Sci. Data">
        <title>Genome assembly of the Korean intertidal mud-creeper Batillaria attramentaria.</title>
        <authorList>
            <person name="Patra A.K."/>
            <person name="Ho P.T."/>
            <person name="Jun S."/>
            <person name="Lee S.J."/>
            <person name="Kim Y."/>
            <person name="Won Y.J."/>
        </authorList>
    </citation>
    <scope>NUCLEOTIDE SEQUENCE [LARGE SCALE GENOMIC DNA]</scope>
    <source>
        <strain evidence="1">Wonlab-2016</strain>
    </source>
</reference>
<name>A0ABD0LLH3_9CAEN</name>
<organism evidence="1 2">
    <name type="scientific">Batillaria attramentaria</name>
    <dbReference type="NCBI Taxonomy" id="370345"/>
    <lineage>
        <taxon>Eukaryota</taxon>
        <taxon>Metazoa</taxon>
        <taxon>Spiralia</taxon>
        <taxon>Lophotrochozoa</taxon>
        <taxon>Mollusca</taxon>
        <taxon>Gastropoda</taxon>
        <taxon>Caenogastropoda</taxon>
        <taxon>Sorbeoconcha</taxon>
        <taxon>Cerithioidea</taxon>
        <taxon>Batillariidae</taxon>
        <taxon>Batillaria</taxon>
    </lineage>
</organism>
<evidence type="ECO:0000313" key="2">
    <source>
        <dbReference type="Proteomes" id="UP001519460"/>
    </source>
</evidence>